<dbReference type="EMBL" id="CP144690">
    <property type="protein sequence ID" value="WVY92249.1"/>
    <property type="molecule type" value="Genomic_DNA"/>
</dbReference>
<evidence type="ECO:0000313" key="1">
    <source>
        <dbReference type="EMBL" id="WVY92249.1"/>
    </source>
</evidence>
<name>A0AAQ3MKX3_VIGMU</name>
<proteinExistence type="predicted"/>
<accession>A0AAQ3MKX3</accession>
<reference evidence="1 2" key="1">
    <citation type="journal article" date="2023" name="Life. Sci Alliance">
        <title>Evolutionary insights into 3D genome organization and epigenetic landscape of Vigna mungo.</title>
        <authorList>
            <person name="Junaid A."/>
            <person name="Singh B."/>
            <person name="Bhatia S."/>
        </authorList>
    </citation>
    <scope>NUCLEOTIDE SEQUENCE [LARGE SCALE GENOMIC DNA]</scope>
    <source>
        <strain evidence="1">Urdbean</strain>
    </source>
</reference>
<gene>
    <name evidence="1" type="ORF">V8G54_037763</name>
</gene>
<dbReference type="Proteomes" id="UP001374535">
    <property type="component" value="Chromosome 11"/>
</dbReference>
<dbReference type="AlphaFoldDB" id="A0AAQ3MKX3"/>
<protein>
    <submittedName>
        <fullName evidence="1">Uncharacterized protein</fullName>
    </submittedName>
</protein>
<keyword evidence="2" id="KW-1185">Reference proteome</keyword>
<organism evidence="1 2">
    <name type="scientific">Vigna mungo</name>
    <name type="common">Black gram</name>
    <name type="synonym">Phaseolus mungo</name>
    <dbReference type="NCBI Taxonomy" id="3915"/>
    <lineage>
        <taxon>Eukaryota</taxon>
        <taxon>Viridiplantae</taxon>
        <taxon>Streptophyta</taxon>
        <taxon>Embryophyta</taxon>
        <taxon>Tracheophyta</taxon>
        <taxon>Spermatophyta</taxon>
        <taxon>Magnoliopsida</taxon>
        <taxon>eudicotyledons</taxon>
        <taxon>Gunneridae</taxon>
        <taxon>Pentapetalae</taxon>
        <taxon>rosids</taxon>
        <taxon>fabids</taxon>
        <taxon>Fabales</taxon>
        <taxon>Fabaceae</taxon>
        <taxon>Papilionoideae</taxon>
        <taxon>50 kb inversion clade</taxon>
        <taxon>NPAAA clade</taxon>
        <taxon>indigoferoid/millettioid clade</taxon>
        <taxon>Phaseoleae</taxon>
        <taxon>Vigna</taxon>
    </lineage>
</organism>
<evidence type="ECO:0000313" key="2">
    <source>
        <dbReference type="Proteomes" id="UP001374535"/>
    </source>
</evidence>
<sequence>MPPASKTLIEFPTSTLSIKLIADNYPTWFKQVHHLPVANDTIGYVTGTTPCPPATITTCDVVTTNPDHSHWIRQDHYVYLALLGSCGPEAQVVMCSATSSVDA</sequence>